<comment type="caution">
    <text evidence="13">The sequence shown here is derived from an EMBL/GenBank/DDBJ whole genome shotgun (WGS) entry which is preliminary data.</text>
</comment>
<evidence type="ECO:0000256" key="5">
    <source>
        <dbReference type="ARBA" id="ARBA00022692"/>
    </source>
</evidence>
<dbReference type="InterPro" id="IPR052306">
    <property type="entry name" value="CYP450_71D"/>
</dbReference>
<sequence>MEKAQAEVRRVFDRKGEVNEGGLSELKYLKLVMKETLRLHPALPLLLPRESKESCEINGFEIPAKSRVIVNGWAIGRDPRYWAEAETFNPERFLDSSIEFKGVHFEYIPFGAGRRICPGIAFGMANVELPIAQLLYHFDWKLAGGTKPEDLDMDEVFGATVARKHDLCLVPIPYHS</sequence>
<evidence type="ECO:0000256" key="2">
    <source>
        <dbReference type="ARBA" id="ARBA00004167"/>
    </source>
</evidence>
<evidence type="ECO:0000256" key="1">
    <source>
        <dbReference type="ARBA" id="ARBA00001971"/>
    </source>
</evidence>
<evidence type="ECO:0000256" key="6">
    <source>
        <dbReference type="ARBA" id="ARBA00022723"/>
    </source>
</evidence>
<keyword evidence="8 12" id="KW-0560">Oxidoreductase</keyword>
<accession>A0ABR2Q928</accession>
<keyword evidence="11" id="KW-0472">Membrane</keyword>
<dbReference type="PANTHER" id="PTHR47953">
    <property type="entry name" value="OS08G0105600 PROTEIN"/>
    <property type="match status" value="1"/>
</dbReference>
<organism evidence="13 14">
    <name type="scientific">Hibiscus sabdariffa</name>
    <name type="common">roselle</name>
    <dbReference type="NCBI Taxonomy" id="183260"/>
    <lineage>
        <taxon>Eukaryota</taxon>
        <taxon>Viridiplantae</taxon>
        <taxon>Streptophyta</taxon>
        <taxon>Embryophyta</taxon>
        <taxon>Tracheophyta</taxon>
        <taxon>Spermatophyta</taxon>
        <taxon>Magnoliopsida</taxon>
        <taxon>eudicotyledons</taxon>
        <taxon>Gunneridae</taxon>
        <taxon>Pentapetalae</taxon>
        <taxon>rosids</taxon>
        <taxon>malvids</taxon>
        <taxon>Malvales</taxon>
        <taxon>Malvaceae</taxon>
        <taxon>Malvoideae</taxon>
        <taxon>Hibiscus</taxon>
    </lineage>
</organism>
<keyword evidence="10 12" id="KW-0503">Monooxygenase</keyword>
<evidence type="ECO:0000256" key="12">
    <source>
        <dbReference type="RuleBase" id="RU000461"/>
    </source>
</evidence>
<keyword evidence="14" id="KW-1185">Reference proteome</keyword>
<dbReference type="PRINTS" id="PR00385">
    <property type="entry name" value="P450"/>
</dbReference>
<keyword evidence="9 12" id="KW-0408">Iron</keyword>
<dbReference type="EMBL" id="JBBPBN010000043">
    <property type="protein sequence ID" value="KAK8997166.1"/>
    <property type="molecule type" value="Genomic_DNA"/>
</dbReference>
<evidence type="ECO:0000256" key="9">
    <source>
        <dbReference type="ARBA" id="ARBA00023004"/>
    </source>
</evidence>
<dbReference type="SUPFAM" id="SSF48264">
    <property type="entry name" value="Cytochrome P450"/>
    <property type="match status" value="1"/>
</dbReference>
<dbReference type="InterPro" id="IPR017972">
    <property type="entry name" value="Cyt_P450_CS"/>
</dbReference>
<evidence type="ECO:0000256" key="3">
    <source>
        <dbReference type="ARBA" id="ARBA00010617"/>
    </source>
</evidence>
<evidence type="ECO:0000313" key="14">
    <source>
        <dbReference type="Proteomes" id="UP001396334"/>
    </source>
</evidence>
<evidence type="ECO:0000256" key="10">
    <source>
        <dbReference type="ARBA" id="ARBA00023033"/>
    </source>
</evidence>
<keyword evidence="6 12" id="KW-0479">Metal-binding</keyword>
<dbReference type="InterPro" id="IPR036396">
    <property type="entry name" value="Cyt_P450_sf"/>
</dbReference>
<name>A0ABR2Q928_9ROSI</name>
<keyword evidence="7" id="KW-1133">Transmembrane helix</keyword>
<keyword evidence="5" id="KW-0812">Transmembrane</keyword>
<reference evidence="13 14" key="1">
    <citation type="journal article" date="2024" name="G3 (Bethesda)">
        <title>Genome assembly of Hibiscus sabdariffa L. provides insights into metabolisms of medicinal natural products.</title>
        <authorList>
            <person name="Kim T."/>
        </authorList>
    </citation>
    <scope>NUCLEOTIDE SEQUENCE [LARGE SCALE GENOMIC DNA]</scope>
    <source>
        <strain evidence="13">TK-2024</strain>
        <tissue evidence="13">Old leaves</tissue>
    </source>
</reference>
<dbReference type="Proteomes" id="UP001396334">
    <property type="component" value="Unassembled WGS sequence"/>
</dbReference>
<evidence type="ECO:0000256" key="4">
    <source>
        <dbReference type="ARBA" id="ARBA00022617"/>
    </source>
</evidence>
<evidence type="ECO:0008006" key="15">
    <source>
        <dbReference type="Google" id="ProtNLM"/>
    </source>
</evidence>
<keyword evidence="4 12" id="KW-0349">Heme</keyword>
<evidence type="ECO:0000313" key="13">
    <source>
        <dbReference type="EMBL" id="KAK8997166.1"/>
    </source>
</evidence>
<evidence type="ECO:0000256" key="8">
    <source>
        <dbReference type="ARBA" id="ARBA00023002"/>
    </source>
</evidence>
<dbReference type="InterPro" id="IPR001128">
    <property type="entry name" value="Cyt_P450"/>
</dbReference>
<dbReference type="InterPro" id="IPR002401">
    <property type="entry name" value="Cyt_P450_E_grp-I"/>
</dbReference>
<dbReference type="PROSITE" id="PS00086">
    <property type="entry name" value="CYTOCHROME_P450"/>
    <property type="match status" value="1"/>
</dbReference>
<dbReference type="Pfam" id="PF00067">
    <property type="entry name" value="p450"/>
    <property type="match status" value="1"/>
</dbReference>
<dbReference type="PRINTS" id="PR00463">
    <property type="entry name" value="EP450I"/>
</dbReference>
<protein>
    <recommendedName>
        <fullName evidence="15">Cytochrome P450</fullName>
    </recommendedName>
</protein>
<evidence type="ECO:0000256" key="11">
    <source>
        <dbReference type="ARBA" id="ARBA00023136"/>
    </source>
</evidence>
<comment type="similarity">
    <text evidence="3 12">Belongs to the cytochrome P450 family.</text>
</comment>
<comment type="cofactor">
    <cofactor evidence="1">
        <name>heme</name>
        <dbReference type="ChEBI" id="CHEBI:30413"/>
    </cofactor>
</comment>
<dbReference type="PANTHER" id="PTHR47953:SF19">
    <property type="entry name" value="OS06G0641600 PROTEIN"/>
    <property type="match status" value="1"/>
</dbReference>
<comment type="subcellular location">
    <subcellularLocation>
        <location evidence="2">Membrane</location>
        <topology evidence="2">Single-pass membrane protein</topology>
    </subcellularLocation>
</comment>
<evidence type="ECO:0000256" key="7">
    <source>
        <dbReference type="ARBA" id="ARBA00022989"/>
    </source>
</evidence>
<gene>
    <name evidence="13" type="ORF">V6N11_020650</name>
</gene>
<dbReference type="Gene3D" id="1.10.630.10">
    <property type="entry name" value="Cytochrome P450"/>
    <property type="match status" value="1"/>
</dbReference>
<proteinExistence type="inferred from homology"/>